<sequence length="68" mass="7615">GDNSFHSASDALMVYLRQYDVSVGKHVGNKDQDSENKGCEHLQLDKYSVNKSYKLLADIDLVIDKDAI</sequence>
<dbReference type="AlphaFoldDB" id="A0A0B6YCG1"/>
<feature type="non-terminal residue" evidence="1">
    <location>
        <position position="68"/>
    </location>
</feature>
<name>A0A0B6YCG1_9EUPU</name>
<gene>
    <name evidence="1" type="primary">ORF19342</name>
</gene>
<protein>
    <submittedName>
        <fullName evidence="1">Uncharacterized protein</fullName>
    </submittedName>
</protein>
<proteinExistence type="predicted"/>
<evidence type="ECO:0000313" key="1">
    <source>
        <dbReference type="EMBL" id="CEK53175.1"/>
    </source>
</evidence>
<dbReference type="EMBL" id="HACG01006310">
    <property type="protein sequence ID" value="CEK53175.1"/>
    <property type="molecule type" value="Transcribed_RNA"/>
</dbReference>
<reference evidence="1" key="1">
    <citation type="submission" date="2014-12" db="EMBL/GenBank/DDBJ databases">
        <title>Insight into the proteome of Arion vulgaris.</title>
        <authorList>
            <person name="Aradska J."/>
            <person name="Bulat T."/>
            <person name="Smidak R."/>
            <person name="Sarate P."/>
            <person name="Gangsoo J."/>
            <person name="Sialana F."/>
            <person name="Bilban M."/>
            <person name="Lubec G."/>
        </authorList>
    </citation>
    <scope>NUCLEOTIDE SEQUENCE</scope>
    <source>
        <tissue evidence="1">Skin</tissue>
    </source>
</reference>
<feature type="non-terminal residue" evidence="1">
    <location>
        <position position="1"/>
    </location>
</feature>
<organism evidence="1">
    <name type="scientific">Arion vulgaris</name>
    <dbReference type="NCBI Taxonomy" id="1028688"/>
    <lineage>
        <taxon>Eukaryota</taxon>
        <taxon>Metazoa</taxon>
        <taxon>Spiralia</taxon>
        <taxon>Lophotrochozoa</taxon>
        <taxon>Mollusca</taxon>
        <taxon>Gastropoda</taxon>
        <taxon>Heterobranchia</taxon>
        <taxon>Euthyneura</taxon>
        <taxon>Panpulmonata</taxon>
        <taxon>Eupulmonata</taxon>
        <taxon>Stylommatophora</taxon>
        <taxon>Helicina</taxon>
        <taxon>Arionoidea</taxon>
        <taxon>Arionidae</taxon>
        <taxon>Arion</taxon>
    </lineage>
</organism>
<accession>A0A0B6YCG1</accession>